<dbReference type="STRING" id="243159.AFE_1150"/>
<reference evidence="1 2" key="1">
    <citation type="journal article" date="2008" name="BMC Genomics">
        <title>Acidithiobacillus ferrooxidans metabolism: from genome sequence to industrial applications.</title>
        <authorList>
            <person name="Valdes J."/>
            <person name="Pedroso I."/>
            <person name="Quatrini R."/>
            <person name="Dodson R.J."/>
            <person name="Tettelin H."/>
            <person name="Blake R.II."/>
            <person name="Eisen J.A."/>
            <person name="Holmes D.S."/>
        </authorList>
    </citation>
    <scope>NUCLEOTIDE SEQUENCE [LARGE SCALE GENOMIC DNA]</scope>
    <source>
        <strain evidence="2">ATCC 23270 / DSM 14882 / CIP 104768 / NCIMB 8455</strain>
    </source>
</reference>
<dbReference type="RefSeq" id="WP_012606858.1">
    <property type="nucleotide sequence ID" value="NC_011761.1"/>
</dbReference>
<sequence length="180" mass="19782">MNSSSSSDIRKFLGGLKPGDSFQYLFRSMIGPSCVVTWKVTAVTDDRVICDSLEFGEHAFDMDGNGGNISISVENIDLTEIAKVIDAKAKARLVGSMRMVNWHDLPADFLAIIKRAVEDQFAKQKAEADIAGLQAKIQNLNDTLKEIGDFAHDHSTGPVVEDPLWEIRNMAYGGFVDICD</sequence>
<dbReference type="PaxDb" id="243159-AFE_1150"/>
<protein>
    <submittedName>
        <fullName evidence="1">Uncharacterized protein</fullName>
    </submittedName>
</protein>
<dbReference type="AlphaFoldDB" id="B7J898"/>
<dbReference type="KEGG" id="afr:AFE_1150"/>
<dbReference type="GeneID" id="65280437"/>
<dbReference type="HOGENOM" id="CLU_1493108_0_0_6"/>
<name>B7J898_ACIF2</name>
<gene>
    <name evidence="1" type="ordered locus">AFE_1150</name>
</gene>
<keyword evidence="2" id="KW-1185">Reference proteome</keyword>
<proteinExistence type="predicted"/>
<dbReference type="EMBL" id="CP001219">
    <property type="protein sequence ID" value="ACK80449.1"/>
    <property type="molecule type" value="Genomic_DNA"/>
</dbReference>
<evidence type="ECO:0000313" key="2">
    <source>
        <dbReference type="Proteomes" id="UP000001362"/>
    </source>
</evidence>
<organism evidence="1 2">
    <name type="scientific">Acidithiobacillus ferrooxidans (strain ATCC 23270 / DSM 14882 / CIP 104768 / NCIMB 8455)</name>
    <name type="common">Ferrobacillus ferrooxidans (strain ATCC 23270)</name>
    <dbReference type="NCBI Taxonomy" id="243159"/>
    <lineage>
        <taxon>Bacteria</taxon>
        <taxon>Pseudomonadati</taxon>
        <taxon>Pseudomonadota</taxon>
        <taxon>Acidithiobacillia</taxon>
        <taxon>Acidithiobacillales</taxon>
        <taxon>Acidithiobacillaceae</taxon>
        <taxon>Acidithiobacillus</taxon>
    </lineage>
</organism>
<evidence type="ECO:0000313" key="1">
    <source>
        <dbReference type="EMBL" id="ACK80449.1"/>
    </source>
</evidence>
<dbReference type="Proteomes" id="UP000001362">
    <property type="component" value="Chromosome"/>
</dbReference>
<accession>B7J898</accession>